<gene>
    <name evidence="2" type="ORF">CEXT_760541</name>
</gene>
<protein>
    <submittedName>
        <fullName evidence="2">Uncharacterized protein</fullName>
    </submittedName>
</protein>
<dbReference type="AlphaFoldDB" id="A0AAV4VRF2"/>
<comment type="caution">
    <text evidence="2">The sequence shown here is derived from an EMBL/GenBank/DDBJ whole genome shotgun (WGS) entry which is preliminary data.</text>
</comment>
<sequence length="86" mass="9300">MKKKQHTMLFSTAPDVGLSSGLQSSTSRPLHRSLALPEPNPPPCHRRGIRASTKVSASNTPWTMGRCLCNEASTGTSYKELFSLGV</sequence>
<evidence type="ECO:0000313" key="3">
    <source>
        <dbReference type="Proteomes" id="UP001054945"/>
    </source>
</evidence>
<accession>A0AAV4VRF2</accession>
<evidence type="ECO:0000256" key="1">
    <source>
        <dbReference type="SAM" id="MobiDB-lite"/>
    </source>
</evidence>
<name>A0AAV4VRF2_CAEEX</name>
<proteinExistence type="predicted"/>
<keyword evidence="3" id="KW-1185">Reference proteome</keyword>
<feature type="region of interest" description="Disordered" evidence="1">
    <location>
        <begin position="1"/>
        <end position="59"/>
    </location>
</feature>
<dbReference type="EMBL" id="BPLR01014876">
    <property type="protein sequence ID" value="GIY71955.1"/>
    <property type="molecule type" value="Genomic_DNA"/>
</dbReference>
<reference evidence="2 3" key="1">
    <citation type="submission" date="2021-06" db="EMBL/GenBank/DDBJ databases">
        <title>Caerostris extrusa draft genome.</title>
        <authorList>
            <person name="Kono N."/>
            <person name="Arakawa K."/>
        </authorList>
    </citation>
    <scope>NUCLEOTIDE SEQUENCE [LARGE SCALE GENOMIC DNA]</scope>
</reference>
<dbReference type="Proteomes" id="UP001054945">
    <property type="component" value="Unassembled WGS sequence"/>
</dbReference>
<organism evidence="2 3">
    <name type="scientific">Caerostris extrusa</name>
    <name type="common">Bark spider</name>
    <name type="synonym">Caerostris bankana</name>
    <dbReference type="NCBI Taxonomy" id="172846"/>
    <lineage>
        <taxon>Eukaryota</taxon>
        <taxon>Metazoa</taxon>
        <taxon>Ecdysozoa</taxon>
        <taxon>Arthropoda</taxon>
        <taxon>Chelicerata</taxon>
        <taxon>Arachnida</taxon>
        <taxon>Araneae</taxon>
        <taxon>Araneomorphae</taxon>
        <taxon>Entelegynae</taxon>
        <taxon>Araneoidea</taxon>
        <taxon>Araneidae</taxon>
        <taxon>Caerostris</taxon>
    </lineage>
</organism>
<evidence type="ECO:0000313" key="2">
    <source>
        <dbReference type="EMBL" id="GIY71955.1"/>
    </source>
</evidence>